<evidence type="ECO:0000256" key="6">
    <source>
        <dbReference type="SAM" id="Phobius"/>
    </source>
</evidence>
<keyword evidence="2 6" id="KW-0812">Transmembrane</keyword>
<dbReference type="PANTHER" id="PTHR23502:SF23">
    <property type="entry name" value="FLUCONAZOLE RESISTANCE PROTEIN 1"/>
    <property type="match status" value="1"/>
</dbReference>
<dbReference type="SUPFAM" id="SSF103473">
    <property type="entry name" value="MFS general substrate transporter"/>
    <property type="match status" value="1"/>
</dbReference>
<dbReference type="InterPro" id="IPR011701">
    <property type="entry name" value="MFS"/>
</dbReference>
<evidence type="ECO:0000313" key="7">
    <source>
        <dbReference type="EMBL" id="KAH7310701.1"/>
    </source>
</evidence>
<feature type="transmembrane region" description="Helical" evidence="6">
    <location>
        <begin position="366"/>
        <end position="385"/>
    </location>
</feature>
<feature type="transmembrane region" description="Helical" evidence="6">
    <location>
        <begin position="162"/>
        <end position="186"/>
    </location>
</feature>
<evidence type="ECO:0000256" key="1">
    <source>
        <dbReference type="ARBA" id="ARBA00004141"/>
    </source>
</evidence>
<feature type="transmembrane region" description="Helical" evidence="6">
    <location>
        <begin position="223"/>
        <end position="245"/>
    </location>
</feature>
<comment type="subcellular location">
    <subcellularLocation>
        <location evidence="1">Membrane</location>
        <topology evidence="1">Multi-pass membrane protein</topology>
    </subcellularLocation>
</comment>
<evidence type="ECO:0000256" key="3">
    <source>
        <dbReference type="ARBA" id="ARBA00022989"/>
    </source>
</evidence>
<feature type="compositionally biased region" description="Basic and acidic residues" evidence="5">
    <location>
        <begin position="74"/>
        <end position="85"/>
    </location>
</feature>
<dbReference type="CDD" id="cd17323">
    <property type="entry name" value="MFS_Tpo1_MDR_like"/>
    <property type="match status" value="1"/>
</dbReference>
<comment type="caution">
    <text evidence="7">The sequence shown here is derived from an EMBL/GenBank/DDBJ whole genome shotgun (WGS) entry which is preliminary data.</text>
</comment>
<feature type="transmembrane region" description="Helical" evidence="6">
    <location>
        <begin position="445"/>
        <end position="464"/>
    </location>
</feature>
<feature type="transmembrane region" description="Helical" evidence="6">
    <location>
        <begin position="130"/>
        <end position="150"/>
    </location>
</feature>
<feature type="transmembrane region" description="Helical" evidence="6">
    <location>
        <begin position="257"/>
        <end position="281"/>
    </location>
</feature>
<protein>
    <submittedName>
        <fullName evidence="7">Major facilitator superfamily domain-containing protein</fullName>
    </submittedName>
</protein>
<reference evidence="7" key="1">
    <citation type="journal article" date="2021" name="Nat. Commun.">
        <title>Genetic determinants of endophytism in the Arabidopsis root mycobiome.</title>
        <authorList>
            <person name="Mesny F."/>
            <person name="Miyauchi S."/>
            <person name="Thiergart T."/>
            <person name="Pickel B."/>
            <person name="Atanasova L."/>
            <person name="Karlsson M."/>
            <person name="Huettel B."/>
            <person name="Barry K.W."/>
            <person name="Haridas S."/>
            <person name="Chen C."/>
            <person name="Bauer D."/>
            <person name="Andreopoulos W."/>
            <person name="Pangilinan J."/>
            <person name="LaButti K."/>
            <person name="Riley R."/>
            <person name="Lipzen A."/>
            <person name="Clum A."/>
            <person name="Drula E."/>
            <person name="Henrissat B."/>
            <person name="Kohler A."/>
            <person name="Grigoriev I.V."/>
            <person name="Martin F.M."/>
            <person name="Hacquard S."/>
        </authorList>
    </citation>
    <scope>NUCLEOTIDE SEQUENCE</scope>
    <source>
        <strain evidence="7">MPI-CAGE-CH-0235</strain>
    </source>
</reference>
<dbReference type="Gene3D" id="1.20.1250.20">
    <property type="entry name" value="MFS general substrate transporter like domains"/>
    <property type="match status" value="1"/>
</dbReference>
<evidence type="ECO:0000313" key="8">
    <source>
        <dbReference type="Proteomes" id="UP000813444"/>
    </source>
</evidence>
<sequence length="573" mass="63880">MQDLIRDSPLGWAIRFLTGNRVLLFPEEKEDFVLPAAFRRVPTTSQPNTSTSNSFSLEPLTPTFPHRQASAIHAEQDAPADKEGQRQMGVPDNADHEIQPSVAKDGKVIVTWYSADDPENPHNWSRKKKLWIAAIINAYSFAVYFGSSVYSPGVPEMAAQFGVSHLVGSLGLALYVLAYGIGPMVFSPLSEIPLIGRNLTYAPTFVIYVLLCIPQSLTNNFPGLLVIRFLLGFFGSPCLATGAATFSDMYDLSYMTYCLACWAGAVTLGPALAPVVAGFSVSHTNWHWFGWEMMWLSAPICIVMCISMPETSADNILLRRARRLRKVTGRDDLFSQSEINQAHMTAHEITINALIKPWEINILDPAVLFTTVYVALIYGIFYSFLECFPLVYPVLYNFNLGESTLPFLTVVVALLFAMTSYMGHFRIFVGPRVATNGWDAPENRLYIALYISWMIPIGLFIFAWTTRTDIHWIVSCIGLTLTMWGEYTVMQCVFMYLPFTYPKYAASLFAANDFARSAFAAGCILFSQPMFRNLGVPRGVSLLAGLTVACTGGLYILYYQGAKLRARSRFAQK</sequence>
<dbReference type="GO" id="GO:0015244">
    <property type="term" value="F:fluconazole transmembrane transporter activity"/>
    <property type="evidence" value="ECO:0007669"/>
    <property type="project" value="TreeGrafter"/>
</dbReference>
<feature type="transmembrane region" description="Helical" evidence="6">
    <location>
        <begin position="293"/>
        <end position="317"/>
    </location>
</feature>
<keyword evidence="3 6" id="KW-1133">Transmembrane helix</keyword>
<dbReference type="PANTHER" id="PTHR23502">
    <property type="entry name" value="MAJOR FACILITATOR SUPERFAMILY"/>
    <property type="match status" value="1"/>
</dbReference>
<dbReference type="InterPro" id="IPR036259">
    <property type="entry name" value="MFS_trans_sf"/>
</dbReference>
<dbReference type="Pfam" id="PF07690">
    <property type="entry name" value="MFS_1"/>
    <property type="match status" value="1"/>
</dbReference>
<feature type="transmembrane region" description="Helical" evidence="6">
    <location>
        <begin position="504"/>
        <end position="527"/>
    </location>
</feature>
<dbReference type="AlphaFoldDB" id="A0A8K0WP86"/>
<evidence type="ECO:0000256" key="5">
    <source>
        <dbReference type="SAM" id="MobiDB-lite"/>
    </source>
</evidence>
<accession>A0A8K0WP86</accession>
<keyword evidence="8" id="KW-1185">Reference proteome</keyword>
<dbReference type="EMBL" id="JAGPNK010000012">
    <property type="protein sequence ID" value="KAH7310701.1"/>
    <property type="molecule type" value="Genomic_DNA"/>
</dbReference>
<evidence type="ECO:0000256" key="2">
    <source>
        <dbReference type="ARBA" id="ARBA00022692"/>
    </source>
</evidence>
<feature type="region of interest" description="Disordered" evidence="5">
    <location>
        <begin position="71"/>
        <end position="97"/>
    </location>
</feature>
<name>A0A8K0WP86_9HYPO</name>
<feature type="transmembrane region" description="Helical" evidence="6">
    <location>
        <begin position="539"/>
        <end position="559"/>
    </location>
</feature>
<dbReference type="OrthoDB" id="3357846at2759"/>
<feature type="transmembrane region" description="Helical" evidence="6">
    <location>
        <begin position="198"/>
        <end position="217"/>
    </location>
</feature>
<dbReference type="GO" id="GO:1990961">
    <property type="term" value="P:xenobiotic detoxification by transmembrane export across the plasma membrane"/>
    <property type="evidence" value="ECO:0007669"/>
    <property type="project" value="TreeGrafter"/>
</dbReference>
<organism evidence="7 8">
    <name type="scientific">Stachybotrys elegans</name>
    <dbReference type="NCBI Taxonomy" id="80388"/>
    <lineage>
        <taxon>Eukaryota</taxon>
        <taxon>Fungi</taxon>
        <taxon>Dikarya</taxon>
        <taxon>Ascomycota</taxon>
        <taxon>Pezizomycotina</taxon>
        <taxon>Sordariomycetes</taxon>
        <taxon>Hypocreomycetidae</taxon>
        <taxon>Hypocreales</taxon>
        <taxon>Stachybotryaceae</taxon>
        <taxon>Stachybotrys</taxon>
    </lineage>
</organism>
<feature type="transmembrane region" description="Helical" evidence="6">
    <location>
        <begin position="405"/>
        <end position="424"/>
    </location>
</feature>
<dbReference type="Proteomes" id="UP000813444">
    <property type="component" value="Unassembled WGS sequence"/>
</dbReference>
<dbReference type="GO" id="GO:0005886">
    <property type="term" value="C:plasma membrane"/>
    <property type="evidence" value="ECO:0007669"/>
    <property type="project" value="TreeGrafter"/>
</dbReference>
<feature type="transmembrane region" description="Helical" evidence="6">
    <location>
        <begin position="470"/>
        <end position="497"/>
    </location>
</feature>
<evidence type="ECO:0000256" key="4">
    <source>
        <dbReference type="ARBA" id="ARBA00023136"/>
    </source>
</evidence>
<proteinExistence type="predicted"/>
<keyword evidence="4 6" id="KW-0472">Membrane</keyword>
<gene>
    <name evidence="7" type="ORF">B0I35DRAFT_453066</name>
</gene>